<dbReference type="CDD" id="cd00190">
    <property type="entry name" value="Tryp_SPc"/>
    <property type="match status" value="1"/>
</dbReference>
<dbReference type="OrthoDB" id="414661at2759"/>
<organism evidence="7">
    <name type="scientific">Darwinula stevensoni</name>
    <dbReference type="NCBI Taxonomy" id="69355"/>
    <lineage>
        <taxon>Eukaryota</taxon>
        <taxon>Metazoa</taxon>
        <taxon>Ecdysozoa</taxon>
        <taxon>Arthropoda</taxon>
        <taxon>Crustacea</taxon>
        <taxon>Oligostraca</taxon>
        <taxon>Ostracoda</taxon>
        <taxon>Podocopa</taxon>
        <taxon>Podocopida</taxon>
        <taxon>Darwinulocopina</taxon>
        <taxon>Darwinuloidea</taxon>
        <taxon>Darwinulidae</taxon>
        <taxon>Darwinula</taxon>
    </lineage>
</organism>
<evidence type="ECO:0000256" key="2">
    <source>
        <dbReference type="ARBA" id="ARBA00022801"/>
    </source>
</evidence>
<evidence type="ECO:0000259" key="6">
    <source>
        <dbReference type="PROSITE" id="PS50240"/>
    </source>
</evidence>
<dbReference type="PROSITE" id="PS00134">
    <property type="entry name" value="TRYPSIN_HIS"/>
    <property type="match status" value="1"/>
</dbReference>
<dbReference type="PROSITE" id="PS00135">
    <property type="entry name" value="TRYPSIN_SER"/>
    <property type="match status" value="1"/>
</dbReference>
<dbReference type="EMBL" id="LR900147">
    <property type="protein sequence ID" value="CAD7244403.1"/>
    <property type="molecule type" value="Genomic_DNA"/>
</dbReference>
<keyword evidence="3 5" id="KW-0720">Serine protease</keyword>
<evidence type="ECO:0000256" key="5">
    <source>
        <dbReference type="RuleBase" id="RU363034"/>
    </source>
</evidence>
<accession>A0A7R8X7I8</accession>
<dbReference type="InterPro" id="IPR001254">
    <property type="entry name" value="Trypsin_dom"/>
</dbReference>
<evidence type="ECO:0000256" key="4">
    <source>
        <dbReference type="ARBA" id="ARBA00023157"/>
    </source>
</evidence>
<dbReference type="GO" id="GO:0006508">
    <property type="term" value="P:proteolysis"/>
    <property type="evidence" value="ECO:0007669"/>
    <property type="project" value="UniProtKB-KW"/>
</dbReference>
<dbReference type="InterPro" id="IPR043504">
    <property type="entry name" value="Peptidase_S1_PA_chymotrypsin"/>
</dbReference>
<evidence type="ECO:0000256" key="1">
    <source>
        <dbReference type="ARBA" id="ARBA00022670"/>
    </source>
</evidence>
<evidence type="ECO:0000313" key="8">
    <source>
        <dbReference type="Proteomes" id="UP000677054"/>
    </source>
</evidence>
<dbReference type="InterPro" id="IPR018114">
    <property type="entry name" value="TRYPSIN_HIS"/>
</dbReference>
<dbReference type="SMART" id="SM00020">
    <property type="entry name" value="Tryp_SPc"/>
    <property type="match status" value="1"/>
</dbReference>
<dbReference type="FunFam" id="2.40.10.10:FF:000006">
    <property type="entry name" value="Serine proteinase stubble"/>
    <property type="match status" value="1"/>
</dbReference>
<dbReference type="Proteomes" id="UP000677054">
    <property type="component" value="Unassembled WGS sequence"/>
</dbReference>
<dbReference type="Gene3D" id="2.40.10.10">
    <property type="entry name" value="Trypsin-like serine proteases"/>
    <property type="match status" value="1"/>
</dbReference>
<proteinExistence type="predicted"/>
<name>A0A7R8X7I8_9CRUS</name>
<dbReference type="Pfam" id="PF00089">
    <property type="entry name" value="Trypsin"/>
    <property type="match status" value="1"/>
</dbReference>
<feature type="domain" description="Peptidase S1" evidence="6">
    <location>
        <begin position="8"/>
        <end position="250"/>
    </location>
</feature>
<dbReference type="SUPFAM" id="SSF50494">
    <property type="entry name" value="Trypsin-like serine proteases"/>
    <property type="match status" value="1"/>
</dbReference>
<dbReference type="InterPro" id="IPR001314">
    <property type="entry name" value="Peptidase_S1A"/>
</dbReference>
<protein>
    <recommendedName>
        <fullName evidence="6">Peptidase S1 domain-containing protein</fullName>
    </recommendedName>
</protein>
<evidence type="ECO:0000256" key="3">
    <source>
        <dbReference type="ARBA" id="ARBA00022825"/>
    </source>
</evidence>
<dbReference type="InterPro" id="IPR009003">
    <property type="entry name" value="Peptidase_S1_PA"/>
</dbReference>
<dbReference type="GO" id="GO:0004252">
    <property type="term" value="F:serine-type endopeptidase activity"/>
    <property type="evidence" value="ECO:0007669"/>
    <property type="project" value="InterPro"/>
</dbReference>
<reference evidence="7" key="1">
    <citation type="submission" date="2020-11" db="EMBL/GenBank/DDBJ databases">
        <authorList>
            <person name="Tran Van P."/>
        </authorList>
    </citation>
    <scope>NUCLEOTIDE SEQUENCE</scope>
</reference>
<dbReference type="InterPro" id="IPR033116">
    <property type="entry name" value="TRYPSIN_SER"/>
</dbReference>
<dbReference type="EMBL" id="CAJPEV010000630">
    <property type="protein sequence ID" value="CAG0887077.1"/>
    <property type="molecule type" value="Genomic_DNA"/>
</dbReference>
<keyword evidence="2 5" id="KW-0378">Hydrolase</keyword>
<sequence>MIPKQGRIVGGTKTHFGDWPWTVLVKESTWLGLFTKNKCGGVLLNHKYVVTAAHCQPGFLASLTVVLGEFDLTGNVEPMRTVERNVKRIIVHRDYDPKTFENDIALLELASPVEYRPHVVPICLPDDNEDFVGKKALVAGWGRTKYGGTVPDVLMQVEVPIMTNSECQAMFYKAGHPKAIRESFMCAGYPNGERDSCEGDSGGPLMLQREDGRWELAGTVSHGIKCAWPNLPGIYMKMTYYKPWILRVIES</sequence>
<dbReference type="AlphaFoldDB" id="A0A7R8X7I8"/>
<keyword evidence="4" id="KW-1015">Disulfide bond</keyword>
<dbReference type="PROSITE" id="PS50240">
    <property type="entry name" value="TRYPSIN_DOM"/>
    <property type="match status" value="1"/>
</dbReference>
<evidence type="ECO:0000313" key="7">
    <source>
        <dbReference type="EMBL" id="CAD7244403.1"/>
    </source>
</evidence>
<keyword evidence="8" id="KW-1185">Reference proteome</keyword>
<dbReference type="PANTHER" id="PTHR24253">
    <property type="entry name" value="TRANSMEMBRANE PROTEASE SERINE"/>
    <property type="match status" value="1"/>
</dbReference>
<dbReference type="PANTHER" id="PTHR24253:SF145">
    <property type="entry name" value="SERINE PROTEASE FILZIG"/>
    <property type="match status" value="1"/>
</dbReference>
<keyword evidence="1 5" id="KW-0645">Protease</keyword>
<gene>
    <name evidence="7" type="ORF">DSTB1V02_LOCUS4300</name>
</gene>
<dbReference type="PRINTS" id="PR00722">
    <property type="entry name" value="CHYMOTRYPSIN"/>
</dbReference>